<dbReference type="EMBL" id="JX100810">
    <property type="protein sequence ID" value="AFU87969.1"/>
    <property type="molecule type" value="Genomic_DNA"/>
</dbReference>
<dbReference type="Proteomes" id="UP000000463">
    <property type="component" value="Segment"/>
</dbReference>
<sequence>MSATLISIPQAATNYAVAPVINRNDERQVDIRLEHNSDVTLYGWLAPGESPGDEIVVRLLPLPSQFESGTNTANRATFKLRALSETLNLAETAPGKPFQWNAQQYQELTFLPFNPLGVVGAHVPTPPTMVILRWTGTQWLVIAATDGVTA</sequence>
<evidence type="ECO:0000313" key="2">
    <source>
        <dbReference type="Proteomes" id="UP000000463"/>
    </source>
</evidence>
<evidence type="ECO:0000313" key="1">
    <source>
        <dbReference type="EMBL" id="AFU87969.1"/>
    </source>
</evidence>
<organism evidence="1 2">
    <name type="scientific">Caulobacter phage CcrColossus</name>
    <dbReference type="NCBI Taxonomy" id="1211640"/>
    <lineage>
        <taxon>Viruses</taxon>
        <taxon>Duplodnaviria</taxon>
        <taxon>Heunggongvirae</taxon>
        <taxon>Uroviricota</taxon>
        <taxon>Caudoviricetes</taxon>
        <taxon>Jeanschmidtviridae</taxon>
        <taxon>Colossusvirus</taxon>
        <taxon>Colossusvirus colossus</taxon>
    </lineage>
</organism>
<gene>
    <name evidence="1" type="ORF">CcrColossus_gp099</name>
</gene>
<keyword evidence="2" id="KW-1185">Reference proteome</keyword>
<accession>K4JRM6</accession>
<dbReference type="RefSeq" id="YP_006988333.1">
    <property type="nucleotide sequence ID" value="NC_019406.1"/>
</dbReference>
<proteinExistence type="predicted"/>
<protein>
    <submittedName>
        <fullName evidence="1">Uncharacterized protein</fullName>
    </submittedName>
</protein>
<reference evidence="1 2" key="1">
    <citation type="journal article" date="2012" name="BMC Genomics">
        <title>The Caulobacter crescentus phage phiCbK: genomics of a canonical phage.</title>
        <authorList>
            <person name="Gill J.J."/>
            <person name="Berry J.D."/>
            <person name="Russell W.K."/>
            <person name="Lessor L."/>
            <person name="Escobar Garcia D.A."/>
            <person name="Hernandez D."/>
            <person name="Kane A."/>
            <person name="Keene J."/>
            <person name="Maddox M."/>
            <person name="Martin R."/>
            <person name="Mohan S."/>
            <person name="Thorn A.M."/>
            <person name="Russell D.H."/>
            <person name="Young R."/>
        </authorList>
    </citation>
    <scope>NUCLEOTIDE SEQUENCE [LARGE SCALE GENOMIC DNA]</scope>
</reference>
<name>K4JRM6_9CAUD</name>
<dbReference type="KEGG" id="vg:13995027"/>
<dbReference type="GeneID" id="13995027"/>